<dbReference type="SUPFAM" id="SSF51395">
    <property type="entry name" value="FMN-linked oxidoreductases"/>
    <property type="match status" value="1"/>
</dbReference>
<protein>
    <submittedName>
        <fullName evidence="4">NADH-dependent oxidoreductase</fullName>
    </submittedName>
</protein>
<dbReference type="GO" id="GO:0016491">
    <property type="term" value="F:oxidoreductase activity"/>
    <property type="evidence" value="ECO:0007669"/>
    <property type="project" value="UniProtKB-KW"/>
</dbReference>
<dbReference type="PANTHER" id="PTHR43656">
    <property type="entry name" value="BINDING OXIDOREDUCTASE, PUTATIVE (AFU_ORTHOLOGUE AFUA_2G08260)-RELATED"/>
    <property type="match status" value="1"/>
</dbReference>
<dbReference type="Gene3D" id="3.20.20.70">
    <property type="entry name" value="Aldolase class I"/>
    <property type="match status" value="1"/>
</dbReference>
<evidence type="ECO:0000313" key="4">
    <source>
        <dbReference type="EMBL" id="MBP1041617.1"/>
    </source>
</evidence>
<dbReference type="InterPro" id="IPR013785">
    <property type="entry name" value="Aldolase_TIM"/>
</dbReference>
<dbReference type="InterPro" id="IPR051799">
    <property type="entry name" value="NADH_flavin_oxidoreductase"/>
</dbReference>
<comment type="caution">
    <text evidence="4">The sequence shown here is derived from an EMBL/GenBank/DDBJ whole genome shotgun (WGS) entry which is preliminary data.</text>
</comment>
<proteinExistence type="predicted"/>
<keyword evidence="5" id="KW-1185">Reference proteome</keyword>
<dbReference type="RefSeq" id="WP_209527797.1">
    <property type="nucleotide sequence ID" value="NZ_JAEEGA010000007.1"/>
</dbReference>
<evidence type="ECO:0000256" key="2">
    <source>
        <dbReference type="ARBA" id="ARBA00023002"/>
    </source>
</evidence>
<dbReference type="EMBL" id="JAEEGA010000007">
    <property type="protein sequence ID" value="MBP1041617.1"/>
    <property type="molecule type" value="Genomic_DNA"/>
</dbReference>
<keyword evidence="2" id="KW-0560">Oxidoreductase</keyword>
<evidence type="ECO:0000259" key="3">
    <source>
        <dbReference type="Pfam" id="PF00724"/>
    </source>
</evidence>
<sequence length="379" mass="40805">MTNYQPLLTPLTLTNGAVIQNRLAMAPTSVTDATPDGTITPAILTLFERRSQVAGLLIAGAATINERGKAFESQMSIAEDKHIDGLRELAKRMKKDGGKAVLQIYHAGRQAAASHNLFGEVVAPSKNTLTNLPYEPRELSTIEILSIVKQFGEATERAIDAGFDGVEIHGANNFLIHQFFSASSNLRQDEWGGNLKKRMAFPLAVIKEVKKAATAKAKSDFIIGYRLVPEEISNDMLGYSFDEALSLIDVIADQKLDYLHLSLFTGYDSHAAHSTKPYGQAVKELVGNRAAVVIVSQITTAQEALDALNYGDLVALGRSALIEPAFAAKIEKGEADTIMTEITIESAATIGLPPNLIDLFVSGAVSLDLPGKENLTTDP</sequence>
<dbReference type="InterPro" id="IPR001155">
    <property type="entry name" value="OxRdtase_FMN_N"/>
</dbReference>
<feature type="domain" description="NADH:flavin oxidoreductase/NADH oxidase N-terminal" evidence="3">
    <location>
        <begin position="7"/>
        <end position="335"/>
    </location>
</feature>
<keyword evidence="1" id="KW-0285">Flavoprotein</keyword>
<evidence type="ECO:0000313" key="5">
    <source>
        <dbReference type="Proteomes" id="UP000674938"/>
    </source>
</evidence>
<organism evidence="4 5">
    <name type="scientific">Vagococcus allomyrinae</name>
    <dbReference type="NCBI Taxonomy" id="2794353"/>
    <lineage>
        <taxon>Bacteria</taxon>
        <taxon>Bacillati</taxon>
        <taxon>Bacillota</taxon>
        <taxon>Bacilli</taxon>
        <taxon>Lactobacillales</taxon>
        <taxon>Enterococcaceae</taxon>
        <taxon>Vagococcus</taxon>
    </lineage>
</organism>
<dbReference type="Proteomes" id="UP000674938">
    <property type="component" value="Unassembled WGS sequence"/>
</dbReference>
<dbReference type="AlphaFoldDB" id="A0A940P561"/>
<dbReference type="Pfam" id="PF00724">
    <property type="entry name" value="Oxidored_FMN"/>
    <property type="match status" value="1"/>
</dbReference>
<name>A0A940P561_9ENTE</name>
<reference evidence="4" key="1">
    <citation type="submission" date="2020-12" db="EMBL/GenBank/DDBJ databases">
        <title>Vagococcus allomyrinae sp. nov. and Enterococcus lavae sp. nov., isolated from the larvae of Allomyrina dichotoma.</title>
        <authorList>
            <person name="Lee S.D."/>
        </authorList>
    </citation>
    <scope>NUCLEOTIDE SEQUENCE</scope>
    <source>
        <strain evidence="4">BWB3-3</strain>
    </source>
</reference>
<accession>A0A940P561</accession>
<dbReference type="GO" id="GO:0010181">
    <property type="term" value="F:FMN binding"/>
    <property type="evidence" value="ECO:0007669"/>
    <property type="project" value="InterPro"/>
</dbReference>
<gene>
    <name evidence="4" type="ORF">I6N95_11420</name>
</gene>
<evidence type="ECO:0000256" key="1">
    <source>
        <dbReference type="ARBA" id="ARBA00022630"/>
    </source>
</evidence>
<dbReference type="PANTHER" id="PTHR43656:SF2">
    <property type="entry name" value="BINDING OXIDOREDUCTASE, PUTATIVE (AFU_ORTHOLOGUE AFUA_2G08260)-RELATED"/>
    <property type="match status" value="1"/>
</dbReference>